<feature type="signal peptide" evidence="2">
    <location>
        <begin position="1"/>
        <end position="25"/>
    </location>
</feature>
<gene>
    <name evidence="4" type="ORF">F4692_004083</name>
</gene>
<dbReference type="Pfam" id="PF14344">
    <property type="entry name" value="DUF4397"/>
    <property type="match status" value="1"/>
</dbReference>
<dbReference type="RefSeq" id="WP_179621548.1">
    <property type="nucleotide sequence ID" value="NZ_JACCBW010000007.1"/>
</dbReference>
<keyword evidence="1" id="KW-0472">Membrane</keyword>
<reference evidence="4 5" key="1">
    <citation type="submission" date="2020-07" db="EMBL/GenBank/DDBJ databases">
        <authorList>
            <person name="Partida-Martinez L."/>
            <person name="Huntemann M."/>
            <person name="Clum A."/>
            <person name="Wang J."/>
            <person name="Palaniappan K."/>
            <person name="Ritter S."/>
            <person name="Chen I.-M."/>
            <person name="Stamatis D."/>
            <person name="Reddy T."/>
            <person name="O'Malley R."/>
            <person name="Daum C."/>
            <person name="Shapiro N."/>
            <person name="Ivanova N."/>
            <person name="Kyrpides N."/>
            <person name="Woyke T."/>
        </authorList>
    </citation>
    <scope>NUCLEOTIDE SEQUENCE [LARGE SCALE GENOMIC DNA]</scope>
    <source>
        <strain evidence="4 5">AT2.17</strain>
    </source>
</reference>
<sequence>MRRMLLSCLAAVLAVLGLGVASSEASPTAASVTVIQAVPGASVDVSVDGRQVATGAGVGDVLGPFELAPGSHRVAFSGGGADVEHTLDVKAGASSDVVLHLPAEVDGDPVVHAYAAPEGPIGPDKARVLLAHTATVAPADVQVDGQTVFTNIANGEFADADVPAGSIEVALLPSGAEADPILGPLDVSLEAGTLSMIYAYGNPRDGSMSVIAHTEALSPDGSVQPSRIDTGSAGLAETPVTTFADGAAGGPAAAWLLLGALAVLAATGAVRGSVRRHRRAGPPSSLSG</sequence>
<dbReference type="EMBL" id="JACCBW010000007">
    <property type="protein sequence ID" value="NYE38928.1"/>
    <property type="molecule type" value="Genomic_DNA"/>
</dbReference>
<dbReference type="InterPro" id="IPR025510">
    <property type="entry name" value="DUF4397"/>
</dbReference>
<evidence type="ECO:0000256" key="1">
    <source>
        <dbReference type="SAM" id="Phobius"/>
    </source>
</evidence>
<evidence type="ECO:0000259" key="3">
    <source>
        <dbReference type="Pfam" id="PF14344"/>
    </source>
</evidence>
<name>A0A7Y9H745_9ACTN</name>
<feature type="chain" id="PRO_5039172249" description="DUF4397 domain-containing protein" evidence="2">
    <location>
        <begin position="26"/>
        <end position="288"/>
    </location>
</feature>
<proteinExistence type="predicted"/>
<evidence type="ECO:0000313" key="4">
    <source>
        <dbReference type="EMBL" id="NYE38928.1"/>
    </source>
</evidence>
<comment type="caution">
    <text evidence="4">The sequence shown here is derived from an EMBL/GenBank/DDBJ whole genome shotgun (WGS) entry which is preliminary data.</text>
</comment>
<keyword evidence="2" id="KW-0732">Signal</keyword>
<keyword evidence="1" id="KW-0812">Transmembrane</keyword>
<dbReference type="AlphaFoldDB" id="A0A7Y9H745"/>
<dbReference type="Proteomes" id="UP000549911">
    <property type="component" value="Unassembled WGS sequence"/>
</dbReference>
<keyword evidence="5" id="KW-1185">Reference proteome</keyword>
<keyword evidence="1" id="KW-1133">Transmembrane helix</keyword>
<protein>
    <recommendedName>
        <fullName evidence="3">DUF4397 domain-containing protein</fullName>
    </recommendedName>
</protein>
<feature type="domain" description="DUF4397" evidence="3">
    <location>
        <begin position="30"/>
        <end position="139"/>
    </location>
</feature>
<evidence type="ECO:0000313" key="5">
    <source>
        <dbReference type="Proteomes" id="UP000549911"/>
    </source>
</evidence>
<accession>A0A7Y9H745</accession>
<reference evidence="4 5" key="2">
    <citation type="submission" date="2020-08" db="EMBL/GenBank/DDBJ databases">
        <title>The Agave Microbiome: Exploring the role of microbial communities in plant adaptations to desert environments.</title>
        <authorList>
            <person name="Partida-Martinez L.P."/>
        </authorList>
    </citation>
    <scope>NUCLEOTIDE SEQUENCE [LARGE SCALE GENOMIC DNA]</scope>
    <source>
        <strain evidence="4 5">AT2.17</strain>
    </source>
</reference>
<organism evidence="4 5">
    <name type="scientific">Nocardioides cavernae</name>
    <dbReference type="NCBI Taxonomy" id="1921566"/>
    <lineage>
        <taxon>Bacteria</taxon>
        <taxon>Bacillati</taxon>
        <taxon>Actinomycetota</taxon>
        <taxon>Actinomycetes</taxon>
        <taxon>Propionibacteriales</taxon>
        <taxon>Nocardioidaceae</taxon>
        <taxon>Nocardioides</taxon>
    </lineage>
</organism>
<feature type="transmembrane region" description="Helical" evidence="1">
    <location>
        <begin position="252"/>
        <end position="270"/>
    </location>
</feature>
<evidence type="ECO:0000256" key="2">
    <source>
        <dbReference type="SAM" id="SignalP"/>
    </source>
</evidence>